<dbReference type="InterPro" id="IPR019533">
    <property type="entry name" value="Peptidase_S26"/>
</dbReference>
<feature type="domain" description="Peptidase S26" evidence="2">
    <location>
        <begin position="28"/>
        <end position="188"/>
    </location>
</feature>
<evidence type="ECO:0000313" key="4">
    <source>
        <dbReference type="Proteomes" id="UP001169764"/>
    </source>
</evidence>
<dbReference type="InterPro" id="IPR036286">
    <property type="entry name" value="LexA/Signal_pep-like_sf"/>
</dbReference>
<proteinExistence type="predicted"/>
<sequence length="190" mass="20218">MRERRDLGLFGSGNAVRGAPSGDRRVALHAALISTGCAIVLITIVLPPLPRLIWNASSSAPTGLYQINPTAPIATGDIVVAHMPADVRALAAGRHYIPAGVPLVKRVAASNGDRVCALGSSITINGRRAVSRRTRDASARALPQWRGCVSLGHDALLLLMTDVPDSFDGRYFGPTQRRDVLGRATALWLR</sequence>
<keyword evidence="4" id="KW-1185">Reference proteome</keyword>
<gene>
    <name evidence="3" type="ORF">Q4F19_17820</name>
</gene>
<dbReference type="SUPFAM" id="SSF51306">
    <property type="entry name" value="LexA/Signal peptidase"/>
    <property type="match status" value="1"/>
</dbReference>
<organism evidence="3 4">
    <name type="scientific">Sphingomonas natans</name>
    <dbReference type="NCBI Taxonomy" id="3063330"/>
    <lineage>
        <taxon>Bacteria</taxon>
        <taxon>Pseudomonadati</taxon>
        <taxon>Pseudomonadota</taxon>
        <taxon>Alphaproteobacteria</taxon>
        <taxon>Sphingomonadales</taxon>
        <taxon>Sphingomonadaceae</taxon>
        <taxon>Sphingomonas</taxon>
    </lineage>
</organism>
<evidence type="ECO:0000259" key="2">
    <source>
        <dbReference type="Pfam" id="PF10502"/>
    </source>
</evidence>
<dbReference type="Pfam" id="PF10502">
    <property type="entry name" value="Peptidase_S26"/>
    <property type="match status" value="1"/>
</dbReference>
<evidence type="ECO:0000313" key="3">
    <source>
        <dbReference type="EMBL" id="MDO6416248.1"/>
    </source>
</evidence>
<evidence type="ECO:0000256" key="1">
    <source>
        <dbReference type="SAM" id="Phobius"/>
    </source>
</evidence>
<name>A0ABT8YEP5_9SPHN</name>
<reference evidence="3" key="1">
    <citation type="submission" date="2023-07" db="EMBL/GenBank/DDBJ databases">
        <authorList>
            <person name="Kim M."/>
        </authorList>
    </citation>
    <scope>NUCLEOTIDE SEQUENCE</scope>
    <source>
        <strain evidence="3">BIUV-7</strain>
    </source>
</reference>
<accession>A0ABT8YEP5</accession>
<keyword evidence="1" id="KW-1133">Transmembrane helix</keyword>
<keyword evidence="1" id="KW-0812">Transmembrane</keyword>
<dbReference type="RefSeq" id="WP_303545494.1">
    <property type="nucleotide sequence ID" value="NZ_JAUOTP010000009.1"/>
</dbReference>
<comment type="caution">
    <text evidence="3">The sequence shown here is derived from an EMBL/GenBank/DDBJ whole genome shotgun (WGS) entry which is preliminary data.</text>
</comment>
<keyword evidence="1" id="KW-0472">Membrane</keyword>
<feature type="transmembrane region" description="Helical" evidence="1">
    <location>
        <begin position="26"/>
        <end position="49"/>
    </location>
</feature>
<protein>
    <submittedName>
        <fullName evidence="3">S26 family signal peptidase</fullName>
    </submittedName>
</protein>
<dbReference type="Gene3D" id="2.10.109.10">
    <property type="entry name" value="Umud Fragment, subunit A"/>
    <property type="match status" value="1"/>
</dbReference>
<dbReference type="EMBL" id="JAUOTP010000009">
    <property type="protein sequence ID" value="MDO6416248.1"/>
    <property type="molecule type" value="Genomic_DNA"/>
</dbReference>
<dbReference type="Proteomes" id="UP001169764">
    <property type="component" value="Unassembled WGS sequence"/>
</dbReference>